<dbReference type="AlphaFoldDB" id="X1URI9"/>
<keyword evidence="8 9" id="KW-0472">Membrane</keyword>
<name>X1URI9_9ZZZZ</name>
<dbReference type="Pfam" id="PF03030">
    <property type="entry name" value="H_PPase"/>
    <property type="match status" value="1"/>
</dbReference>
<evidence type="ECO:0000256" key="7">
    <source>
        <dbReference type="ARBA" id="ARBA00023065"/>
    </source>
</evidence>
<feature type="non-terminal residue" evidence="10">
    <location>
        <position position="128"/>
    </location>
</feature>
<organism evidence="10">
    <name type="scientific">marine sediment metagenome</name>
    <dbReference type="NCBI Taxonomy" id="412755"/>
    <lineage>
        <taxon>unclassified sequences</taxon>
        <taxon>metagenomes</taxon>
        <taxon>ecological metagenomes</taxon>
    </lineage>
</organism>
<evidence type="ECO:0000256" key="8">
    <source>
        <dbReference type="ARBA" id="ARBA00023136"/>
    </source>
</evidence>
<evidence type="ECO:0000256" key="6">
    <source>
        <dbReference type="ARBA" id="ARBA00022989"/>
    </source>
</evidence>
<comment type="caution">
    <text evidence="10">The sequence shown here is derived from an EMBL/GenBank/DDBJ whole genome shotgun (WGS) entry which is preliminary data.</text>
</comment>
<keyword evidence="4" id="KW-0460">Magnesium</keyword>
<dbReference type="InterPro" id="IPR004131">
    <property type="entry name" value="PPase-energised_H-pump"/>
</dbReference>
<keyword evidence="6 9" id="KW-1133">Transmembrane helix</keyword>
<evidence type="ECO:0008006" key="11">
    <source>
        <dbReference type="Google" id="ProtNLM"/>
    </source>
</evidence>
<dbReference type="GO" id="GO:0004427">
    <property type="term" value="F:inorganic diphosphate phosphatase activity"/>
    <property type="evidence" value="ECO:0007669"/>
    <property type="project" value="InterPro"/>
</dbReference>
<comment type="subcellular location">
    <subcellularLocation>
        <location evidence="1">Endomembrane system</location>
        <topology evidence="1">Multi-pass membrane protein</topology>
    </subcellularLocation>
</comment>
<gene>
    <name evidence="10" type="ORF">S12H4_28350</name>
</gene>
<dbReference type="GO" id="GO:0012505">
    <property type="term" value="C:endomembrane system"/>
    <property type="evidence" value="ECO:0007669"/>
    <property type="project" value="UniProtKB-SubCell"/>
</dbReference>
<dbReference type="PANTHER" id="PTHR31998">
    <property type="entry name" value="K(+)-INSENSITIVE PYROPHOSPHATE-ENERGIZED PROTON PUMP"/>
    <property type="match status" value="1"/>
</dbReference>
<protein>
    <recommendedName>
        <fullName evidence="11">Sodium-translocating pyrophosphatase</fullName>
    </recommendedName>
</protein>
<reference evidence="10" key="1">
    <citation type="journal article" date="2014" name="Front. Microbiol.">
        <title>High frequency of phylogenetically diverse reductive dehalogenase-homologous genes in deep subseafloor sedimentary metagenomes.</title>
        <authorList>
            <person name="Kawai M."/>
            <person name="Futagami T."/>
            <person name="Toyoda A."/>
            <person name="Takaki Y."/>
            <person name="Nishi S."/>
            <person name="Hori S."/>
            <person name="Arai W."/>
            <person name="Tsubouchi T."/>
            <person name="Morono Y."/>
            <person name="Uchiyama I."/>
            <person name="Ito T."/>
            <person name="Fujiyama A."/>
            <person name="Inagaki F."/>
            <person name="Takami H."/>
        </authorList>
    </citation>
    <scope>NUCLEOTIDE SEQUENCE</scope>
    <source>
        <strain evidence="10">Expedition CK06-06</strain>
    </source>
</reference>
<evidence type="ECO:0000313" key="10">
    <source>
        <dbReference type="EMBL" id="GAJ02486.1"/>
    </source>
</evidence>
<feature type="transmembrane region" description="Helical" evidence="9">
    <location>
        <begin position="55"/>
        <end position="73"/>
    </location>
</feature>
<keyword evidence="2" id="KW-0813">Transport</keyword>
<keyword evidence="3 9" id="KW-0812">Transmembrane</keyword>
<evidence type="ECO:0000256" key="2">
    <source>
        <dbReference type="ARBA" id="ARBA00022448"/>
    </source>
</evidence>
<proteinExistence type="predicted"/>
<keyword evidence="7" id="KW-0406">Ion transport</keyword>
<dbReference type="EMBL" id="BARW01016254">
    <property type="protein sequence ID" value="GAJ02486.1"/>
    <property type="molecule type" value="Genomic_DNA"/>
</dbReference>
<accession>X1URI9</accession>
<dbReference type="GO" id="GO:0009678">
    <property type="term" value="F:diphosphate hydrolysis-driven proton transmembrane transporter activity"/>
    <property type="evidence" value="ECO:0007669"/>
    <property type="project" value="InterPro"/>
</dbReference>
<keyword evidence="5" id="KW-1278">Translocase</keyword>
<evidence type="ECO:0000256" key="1">
    <source>
        <dbReference type="ARBA" id="ARBA00004127"/>
    </source>
</evidence>
<dbReference type="GO" id="GO:0016020">
    <property type="term" value="C:membrane"/>
    <property type="evidence" value="ECO:0007669"/>
    <property type="project" value="InterPro"/>
</dbReference>
<feature type="transmembrane region" description="Helical" evidence="9">
    <location>
        <begin position="6"/>
        <end position="27"/>
    </location>
</feature>
<evidence type="ECO:0000256" key="9">
    <source>
        <dbReference type="SAM" id="Phobius"/>
    </source>
</evidence>
<feature type="transmembrane region" description="Helical" evidence="9">
    <location>
        <begin position="79"/>
        <end position="98"/>
    </location>
</feature>
<sequence>MDLLKILVLAAGVLALGFVGYLMFAILRHDEGNEKMKEISLAIRQGAMAFLRREFITLGIFTVVIFIALSLFVEPKPLVAITYVIGTLTSALAGFLGMNIATKANARTANAAMGSWAKGLKIAFSSGA</sequence>
<evidence type="ECO:0000256" key="3">
    <source>
        <dbReference type="ARBA" id="ARBA00022692"/>
    </source>
</evidence>
<evidence type="ECO:0000256" key="5">
    <source>
        <dbReference type="ARBA" id="ARBA00022967"/>
    </source>
</evidence>
<evidence type="ECO:0000256" key="4">
    <source>
        <dbReference type="ARBA" id="ARBA00022842"/>
    </source>
</evidence>